<feature type="region of interest" description="Disordered" evidence="1">
    <location>
        <begin position="114"/>
        <end position="177"/>
    </location>
</feature>
<dbReference type="GeneID" id="20668030"/>
<proteinExistence type="predicted"/>
<organism evidence="2 3">
    <name type="scientific">Heterobasidion irregulare (strain TC 32-1)</name>
    <dbReference type="NCBI Taxonomy" id="747525"/>
    <lineage>
        <taxon>Eukaryota</taxon>
        <taxon>Fungi</taxon>
        <taxon>Dikarya</taxon>
        <taxon>Basidiomycota</taxon>
        <taxon>Agaricomycotina</taxon>
        <taxon>Agaricomycetes</taxon>
        <taxon>Russulales</taxon>
        <taxon>Bondarzewiaceae</taxon>
        <taxon>Heterobasidion</taxon>
        <taxon>Heterobasidion annosum species complex</taxon>
    </lineage>
</organism>
<protein>
    <submittedName>
        <fullName evidence="2">Uncharacterized protein</fullName>
    </submittedName>
</protein>
<dbReference type="InParanoid" id="W4KN59"/>
<dbReference type="AlphaFoldDB" id="W4KN59"/>
<dbReference type="HOGENOM" id="CLU_1518051_0_0_1"/>
<accession>W4KN59</accession>
<sequence>MGITGSLPLRWSTLVKGGVEMGSTDSQDVDNCSEYPQLVPTIPIPNHSRVSSSVTTATLIGPSPLESLGCRTDSSCIINVDYHSEGSKHVNRIRCSINSGVTCLGLKCSRGSNMSNVSVPAKRHRGPKSGPELTQSSKVNHRSNVLTPSVSISKTIPSKATGADQHPETPETPSQAP</sequence>
<keyword evidence="3" id="KW-1185">Reference proteome</keyword>
<name>W4KN59_HETIT</name>
<dbReference type="KEGG" id="hir:HETIRDRAFT_166001"/>
<reference evidence="2 3" key="1">
    <citation type="journal article" date="2012" name="New Phytol.">
        <title>Insight into trade-off between wood decay and parasitism from the genome of a fungal forest pathogen.</title>
        <authorList>
            <person name="Olson A."/>
            <person name="Aerts A."/>
            <person name="Asiegbu F."/>
            <person name="Belbahri L."/>
            <person name="Bouzid O."/>
            <person name="Broberg A."/>
            <person name="Canback B."/>
            <person name="Coutinho P.M."/>
            <person name="Cullen D."/>
            <person name="Dalman K."/>
            <person name="Deflorio G."/>
            <person name="van Diepen L.T."/>
            <person name="Dunand C."/>
            <person name="Duplessis S."/>
            <person name="Durling M."/>
            <person name="Gonthier P."/>
            <person name="Grimwood J."/>
            <person name="Fossdal C.G."/>
            <person name="Hansson D."/>
            <person name="Henrissat B."/>
            <person name="Hietala A."/>
            <person name="Himmelstrand K."/>
            <person name="Hoffmeister D."/>
            <person name="Hogberg N."/>
            <person name="James T.Y."/>
            <person name="Karlsson M."/>
            <person name="Kohler A."/>
            <person name="Kues U."/>
            <person name="Lee Y.H."/>
            <person name="Lin Y.C."/>
            <person name="Lind M."/>
            <person name="Lindquist E."/>
            <person name="Lombard V."/>
            <person name="Lucas S."/>
            <person name="Lunden K."/>
            <person name="Morin E."/>
            <person name="Murat C."/>
            <person name="Park J."/>
            <person name="Raffaello T."/>
            <person name="Rouze P."/>
            <person name="Salamov A."/>
            <person name="Schmutz J."/>
            <person name="Solheim H."/>
            <person name="Stahlberg J."/>
            <person name="Velez H."/>
            <person name="de Vries R.P."/>
            <person name="Wiebenga A."/>
            <person name="Woodward S."/>
            <person name="Yakovlev I."/>
            <person name="Garbelotto M."/>
            <person name="Martin F."/>
            <person name="Grigoriev I.V."/>
            <person name="Stenlid J."/>
        </authorList>
    </citation>
    <scope>NUCLEOTIDE SEQUENCE [LARGE SCALE GENOMIC DNA]</scope>
    <source>
        <strain evidence="2 3">TC 32-1</strain>
    </source>
</reference>
<evidence type="ECO:0000256" key="1">
    <source>
        <dbReference type="SAM" id="MobiDB-lite"/>
    </source>
</evidence>
<dbReference type="Proteomes" id="UP000030671">
    <property type="component" value="Unassembled WGS sequence"/>
</dbReference>
<evidence type="ECO:0000313" key="3">
    <source>
        <dbReference type="Proteomes" id="UP000030671"/>
    </source>
</evidence>
<gene>
    <name evidence="2" type="ORF">HETIRDRAFT_166001</name>
</gene>
<evidence type="ECO:0000313" key="2">
    <source>
        <dbReference type="EMBL" id="ETW86486.1"/>
    </source>
</evidence>
<feature type="compositionally biased region" description="Polar residues" evidence="1">
    <location>
        <begin position="132"/>
        <end position="158"/>
    </location>
</feature>
<dbReference type="EMBL" id="KI925454">
    <property type="protein sequence ID" value="ETW86486.1"/>
    <property type="molecule type" value="Genomic_DNA"/>
</dbReference>
<dbReference type="RefSeq" id="XP_009540504.1">
    <property type="nucleotide sequence ID" value="XM_009542209.1"/>
</dbReference>